<evidence type="ECO:0000256" key="5">
    <source>
        <dbReference type="ARBA" id="ARBA00004578"/>
    </source>
</evidence>
<keyword evidence="10 32" id="KW-1165">Clathrin-mediated endocytosis of virus by host</keyword>
<evidence type="ECO:0000256" key="17">
    <source>
        <dbReference type="ARBA" id="ARBA00022804"/>
    </source>
</evidence>
<evidence type="ECO:0000256" key="20">
    <source>
        <dbReference type="ARBA" id="ARBA00022879"/>
    </source>
</evidence>
<comment type="domain">
    <text evidence="32 33">The 17 amino acids long immunosuppressive region is present in many retroviral envelope proteins. Synthetic peptides derived from this relatively conserved sequence inhibit immune function in vitro and in vivo.</text>
</comment>
<evidence type="ECO:0000259" key="35">
    <source>
        <dbReference type="Pfam" id="PF00517"/>
    </source>
</evidence>
<evidence type="ECO:0000256" key="11">
    <source>
        <dbReference type="ARBA" id="ARBA00022581"/>
    </source>
</evidence>
<dbReference type="GO" id="GO:0019031">
    <property type="term" value="C:viral envelope"/>
    <property type="evidence" value="ECO:0007669"/>
    <property type="project" value="UniProtKB-KW"/>
</dbReference>
<evidence type="ECO:0000256" key="30">
    <source>
        <dbReference type="ARBA" id="ARBA00023288"/>
    </source>
</evidence>
<evidence type="ECO:0000256" key="29">
    <source>
        <dbReference type="ARBA" id="ARBA00023280"/>
    </source>
</evidence>
<feature type="transmembrane region" description="Helical" evidence="33">
    <location>
        <begin position="670"/>
        <end position="697"/>
    </location>
</feature>
<dbReference type="InterPro" id="IPR000328">
    <property type="entry name" value="GP41-like"/>
</dbReference>
<feature type="disulfide bond" evidence="32">
    <location>
        <begin position="231"/>
        <end position="242"/>
    </location>
</feature>
<evidence type="ECO:0000256" key="22">
    <source>
        <dbReference type="ARBA" id="ARBA00022989"/>
    </source>
</evidence>
<gene>
    <name evidence="32 36" type="primary">env</name>
</gene>
<comment type="subcellular location">
    <molecule>Transmembrane protein gp41</molecule>
    <subcellularLocation>
        <location evidence="32">Virion membrane</location>
        <topology evidence="32">Single-pass type I membrane protein</topology>
    </subcellularLocation>
    <subcellularLocation>
        <location evidence="32">Host cell membrane</location>
        <topology evidence="32">Single-pass type I membrane protein</topology>
    </subcellularLocation>
    <subcellularLocation>
        <location evidence="32">Host endosome membrane</location>
        <topology evidence="32">Single-pass type I membrane protein</topology>
    </subcellularLocation>
    <text evidence="32">It is probably concentrated at the site of budding and incorporated into the virions possibly by contacts between the cytoplasmic tail of Env and the N-terminus of Gag.</text>
</comment>
<comment type="function">
    <text evidence="32">Envelope glycoprotein gp160: Oligomerizes in the host endoplasmic reticulum into predominantly trimers. In a second time, gp160 transits in the host Golgi, where glycosylation is completed. The precursor is then proteolytically cleaved in the trans-Golgi and thereby activated by cellular furin or furin-like proteases to produce gp120 and gp41.</text>
</comment>
<evidence type="ECO:0000256" key="9">
    <source>
        <dbReference type="ARBA" id="ARBA00022511"/>
    </source>
</evidence>
<feature type="chain" id="PRO_5023569446" description="Envelope glycoprotein gp160" evidence="32">
    <location>
        <begin position="32"/>
        <end position="855"/>
    </location>
</feature>
<reference evidence="36" key="1">
    <citation type="journal article" date="2019" name="J. Virol.">
        <title>Positive selection at key residues in the HIV envelope distinguishes broad and strain-specific plasma neutralizing antibodies.</title>
        <authorList>
            <person name="Mabvakure B.M."/>
            <person name="Scheepers C."/>
            <person name="Garrett N."/>
            <person name="Abdool Karim S."/>
            <person name="Williamson C."/>
            <person name="Morris L."/>
            <person name="Moore P.L."/>
        </authorList>
    </citation>
    <scope>NUCLEOTIDE SEQUENCE</scope>
    <source>
        <strain evidence="36">CAP228_4170_069wpi_A7</strain>
    </source>
</reference>
<keyword evidence="13 32" id="KW-0165">Cleavage on pair of basic residues</keyword>
<dbReference type="FunFam" id="1.10.287.210:FF:000001">
    <property type="entry name" value="Envelope glycoprotein gp160"/>
    <property type="match status" value="1"/>
</dbReference>
<keyword evidence="9 32" id="KW-1032">Host cell membrane</keyword>
<dbReference type="GO" id="GO:0005198">
    <property type="term" value="F:structural molecule activity"/>
    <property type="evidence" value="ECO:0007669"/>
    <property type="project" value="UniProtKB-UniRule"/>
</dbReference>
<comment type="domain">
    <text evidence="32">The CD4-binding region is targeted by the antibody b12.</text>
</comment>
<dbReference type="InterPro" id="IPR037527">
    <property type="entry name" value="Gp160"/>
</dbReference>
<keyword evidence="7 32" id="KW-1168">Fusion of virus membrane with host membrane</keyword>
<evidence type="ECO:0000313" key="36">
    <source>
        <dbReference type="EMBL" id="AZI72284.1"/>
    </source>
</evidence>
<comment type="miscellaneous">
    <text evidence="32">Inhibitors targeting HIV-1 viral envelope proteins are used as antiretroviral drugs. Attachment of virions to the cell surface via non-specific interactions and CD4 binding can be blocked by inhibitors that include cyanovirin-N, cyclotriazadisulfonamide analogs, PRO 2000, TNX 355 and PRO 542. In addition, BMS 806 can block CD4-induced conformational changes. Env interactions with the coreceptor molecules can be targeted by CCR5 antagonists including SCH-D, maraviroc (UK 427857) and aplaviroc (GW 873140), and the CXCR4 antagonist AMD 070. Fusion of viral and cellular membranes can be inhibited by peptides such as enfuvirtide and tifuvirtide (T 1249). Resistance to inhibitors associated with mutations in Env are observed. Most of the time, single mutations confer only a modest reduction in drug susceptibility. Combination of several mutations is usually required to develop a high-level drug resistance.</text>
</comment>
<feature type="topological domain" description="Cytoplasmic" evidence="32">
    <location>
        <begin position="698"/>
        <end position="855"/>
    </location>
</feature>
<feature type="lipid moiety-binding region" description="S-palmitoyl cysteine; by host" evidence="32">
    <location>
        <position position="756"/>
    </location>
</feature>
<comment type="function">
    <text evidence="32">Surface protein gp120: Attaches the virus to the host lymphoid cell by binding to the primary receptor CD4. This interaction induces a structural rearrangement creating a high affinity binding site for a chemokine coreceptor like CXCR4 and/or CCR5. Acts as a ligand for CD209/DC-SIGN and CLEC4M/DC-SIGNR, which are respectively found on dendritic cells (DCs), and on endothelial cells of liver sinusoids and lymph node sinuses. These interactions allow capture of viral particles at mucosal surfaces by these cells and subsequent transmission to permissive cells. HIV subverts the migration properties of dendritic cells to gain access to CD4+ T-cells in lymph nodes. Virus transmission to permissive T-cells occurs either in trans (without DCs infection, through viral capture and transmission), or in cis (following DCs productive infection, through the usual CD4-gp120 interaction), thereby inducing a robust infection. In trans infection, bound virions remain infectious over days and it is proposed that they are not degraded, but protected in non-lysosomal acidic organelles within the DCs close to the cell membrane thus contributing to the viral infectious potential during DCs' migration from the periphery to the lymphoid tissues. On arrival at lymphoid tissues, intact virions recycle back to DCs' cell surface allowing virus transmission to CD4+ T-cells.</text>
</comment>
<feature type="coiled-coil region" evidence="32">
    <location>
        <begin position="625"/>
        <end position="659"/>
    </location>
</feature>
<keyword evidence="12 32" id="KW-1162">Viral penetration into host cytoplasm</keyword>
<dbReference type="SUPFAM" id="SSF58069">
    <property type="entry name" value="Virus ectodomain"/>
    <property type="match status" value="1"/>
</dbReference>
<comment type="subunit">
    <text evidence="32">The mature envelope protein (Env) consists of a homotrimer of non-covalently associated gp120-gp41 heterodimers. The resulting complex protrudes from the virus surface as a spike. There seems to be as few as 10 spikes on the average virion. Surface protein gp120 interacts with host CD4, CCR5 and CXCR4. Gp120 also interacts with the C-type lectins CD209/DC-SIGN and CLEC4M/DC-SIGNR (collectively referred to as DC-SIGN(R)). Gp120 and gp41 interact with GalCer. Gp120 interacts with host ITGA4/ITGB7 complex; on CD4+ T-cells, this interaction results in rapid activation of integrin ITGAL/LFA-1, which facilitates efficient cell-to-cell spreading of HIV-1. Gp120 interacts with cell-associated heparan sulfate; this interaction increases virus infectivity on permissive cells and may be involved in infection of CD4- cells.</text>
</comment>
<dbReference type="GO" id="GO:1903908">
    <property type="term" value="P:positive regulation of plasma membrane raft polarization"/>
    <property type="evidence" value="ECO:0007669"/>
    <property type="project" value="UniProtKB-UniRule"/>
</dbReference>
<keyword evidence="21 32" id="KW-1164">Virus endocytosis by host</keyword>
<keyword evidence="29 32" id="KW-0899">Viral immunoevasion</keyword>
<comment type="miscellaneous">
    <text evidence="32">HIV-1 lineages are divided in three main groups, M (for Major), O (for Outlier), and N (for New, or Non-M, Non-O). The vast majority of strains found worldwide belong to the group M. Group O seems to be endemic to and largely confined to Cameroon and neighboring countries in West Central Africa, where these viruses represent a small minority of HIV-1 strains. The group N is represented by a limited number of isolates from Cameroonian persons. The group M is further subdivided in 9 clades or subtypes (A to D, F to H, J and K).</text>
</comment>
<organismHost>
    <name type="scientific">Homo sapiens</name>
    <name type="common">Human</name>
    <dbReference type="NCBI Taxonomy" id="9606"/>
</organismHost>
<feature type="chain" id="PRO_5023569445" description="Transmembrane protein gp41" evidence="32">
    <location>
        <begin position="504"/>
        <end position="855"/>
    </location>
</feature>
<dbReference type="SUPFAM" id="SSF56502">
    <property type="entry name" value="gp120 core"/>
    <property type="match status" value="2"/>
</dbReference>
<feature type="domain" description="Human immunodeficiency virus 1 envelope glycoprotein Gp120" evidence="34">
    <location>
        <begin position="33"/>
        <end position="503"/>
    </location>
</feature>
<evidence type="ECO:0000256" key="24">
    <source>
        <dbReference type="ARBA" id="ARBA00023054"/>
    </source>
</evidence>
<keyword evidence="15 32" id="KW-0053">Apoptosis</keyword>
<dbReference type="GO" id="GO:0019064">
    <property type="term" value="P:fusion of virus membrane with host plasma membrane"/>
    <property type="evidence" value="ECO:0007669"/>
    <property type="project" value="UniProtKB-UniRule"/>
</dbReference>
<keyword evidence="30 32" id="KW-0449">Lipoprotein</keyword>
<evidence type="ECO:0000256" key="33">
    <source>
        <dbReference type="RuleBase" id="RU363095"/>
    </source>
</evidence>
<evidence type="ECO:0000256" key="6">
    <source>
        <dbReference type="ARBA" id="ARBA00004650"/>
    </source>
</evidence>
<dbReference type="GO" id="GO:0019062">
    <property type="term" value="P:virion attachment to host cell"/>
    <property type="evidence" value="ECO:0007669"/>
    <property type="project" value="UniProtKB-UniRule"/>
</dbReference>
<feature type="short sequence motif" description="YXXL motif; contains endocytosis signal" evidence="32">
    <location>
        <begin position="704"/>
        <end position="707"/>
    </location>
</feature>
<comment type="domain">
    <text evidence="32">The YXXL motif is involved in determining the exact site of viral release at the surface of infected mononuclear cells and promotes endocytosis. YXXL and di-leucine endocytosis motifs interact directly or indirectly with the clathrin adapter complexes, opperate independently, and their activities are not additive.</text>
</comment>
<evidence type="ECO:0000256" key="32">
    <source>
        <dbReference type="HAMAP-Rule" id="MF_04083"/>
    </source>
</evidence>
<evidence type="ECO:0000256" key="1">
    <source>
        <dbReference type="ARBA" id="ARBA00004402"/>
    </source>
</evidence>
<keyword evidence="20 32" id="KW-0261">Viral envelope protein</keyword>
<keyword evidence="24 32" id="KW-0175">Coiled coil</keyword>
<dbReference type="HAMAP" id="MF_04083">
    <property type="entry name" value="HIV_ENV"/>
    <property type="match status" value="1"/>
</dbReference>
<dbReference type="GO" id="GO:0044175">
    <property type="term" value="C:host cell endosome membrane"/>
    <property type="evidence" value="ECO:0007669"/>
    <property type="project" value="UniProtKB-SubCell"/>
</dbReference>
<keyword evidence="19 32" id="KW-1043">Host membrane</keyword>
<keyword evidence="25 32" id="KW-0472">Membrane</keyword>
<dbReference type="GO" id="GO:0020002">
    <property type="term" value="C:host cell plasma membrane"/>
    <property type="evidence" value="ECO:0007669"/>
    <property type="project" value="UniProtKB-SubCell"/>
</dbReference>
<comment type="PTM">
    <text evidence="32">Highly glycosylated by host. The high number of glycan on the protein is reffered to as 'glycan shield' because it contributes to hide protein sequence from adaptive immune system.</text>
</comment>
<dbReference type="Gene3D" id="2.170.40.20">
    <property type="entry name" value="Human immunodeficiency virus 1, Gp160, envelope glycoprotein"/>
    <property type="match status" value="2"/>
</dbReference>
<comment type="subcellular location">
    <subcellularLocation>
        <location evidence="3">Host cell membrane</location>
        <topology evidence="3">Peripheral membrane protein</topology>
    </subcellularLocation>
    <subcellularLocation>
        <location evidence="1">Host cell membrane</location>
        <topology evidence="1">Single-pass type I membrane protein</topology>
    </subcellularLocation>
    <subcellularLocation>
        <location evidence="2">Host endosome membrane</location>
        <topology evidence="2">Peripheral membrane protein</topology>
    </subcellularLocation>
    <subcellularLocation>
        <location evidence="5">Host endosome membrane</location>
        <topology evidence="5">Single-pass type I membrane protein</topology>
    </subcellularLocation>
    <subcellularLocation>
        <location evidence="6">Virion membrane</location>
        <topology evidence="6">Peripheral membrane protein</topology>
    </subcellularLocation>
    <subcellularLocation>
        <location evidence="4">Virion membrane</location>
        <topology evidence="4">Single-pass type I membrane protein</topology>
    </subcellularLocation>
</comment>
<dbReference type="Pfam" id="PF00516">
    <property type="entry name" value="GP120"/>
    <property type="match status" value="1"/>
</dbReference>
<feature type="region of interest" description="Fusion peptide" evidence="32">
    <location>
        <begin position="504"/>
        <end position="524"/>
    </location>
</feature>
<dbReference type="InterPro" id="IPR036377">
    <property type="entry name" value="Gp120_core_sf"/>
</dbReference>
<dbReference type="GO" id="GO:0016020">
    <property type="term" value="C:membrane"/>
    <property type="evidence" value="ECO:0007669"/>
    <property type="project" value="UniProtKB-UniRule"/>
</dbReference>
<dbReference type="Pfam" id="PF00517">
    <property type="entry name" value="GP41"/>
    <property type="match status" value="1"/>
</dbReference>
<keyword evidence="26 32" id="KW-0564">Palmitate</keyword>
<accession>A0A3Q8Q2H3</accession>
<feature type="region of interest" description="CD4-binding loop" evidence="32">
    <location>
        <begin position="364"/>
        <end position="374"/>
    </location>
</feature>
<comment type="PTM">
    <text evidence="32">Specific enzymatic cleavages in vivo yield mature proteins. Envelope glycoproteins are synthesized as a inactive precursor that is heavily N-glycosylated and processed likely by host cell furin in the Golgi to yield the mature SU and TM proteins. The cleavage site between SU and TM requires the minimal sequence [KR]-X-[KR]-R. About 2 of the 9 disulfide bonds of gp41 are reduced by P4HB/PDI, following binding to CD4 receptor.</text>
</comment>
<dbReference type="GO" id="GO:0055036">
    <property type="term" value="C:virion membrane"/>
    <property type="evidence" value="ECO:0007669"/>
    <property type="project" value="UniProtKB-SubCell"/>
</dbReference>
<comment type="similarity">
    <text evidence="32">Belongs to the HIV-1 env protein family.</text>
</comment>
<dbReference type="GO" id="GO:0039654">
    <property type="term" value="P:fusion of virus membrane with host endosome membrane"/>
    <property type="evidence" value="ECO:0007669"/>
    <property type="project" value="UniProtKB-UniRule"/>
</dbReference>
<feature type="short sequence motif" description="Di-leucine internalization motif" evidence="32">
    <location>
        <begin position="854"/>
        <end position="855"/>
    </location>
</feature>
<evidence type="ECO:0000256" key="27">
    <source>
        <dbReference type="ARBA" id="ARBA00023157"/>
    </source>
</evidence>
<evidence type="ECO:0000256" key="28">
    <source>
        <dbReference type="ARBA" id="ARBA00023180"/>
    </source>
</evidence>
<name>A0A3Q8Q2H3_HV1</name>
<dbReference type="GO" id="GO:0019082">
    <property type="term" value="P:viral protein processing"/>
    <property type="evidence" value="ECO:0007669"/>
    <property type="project" value="UniProtKB-UniRule"/>
</dbReference>
<feature type="site" description="Cleavage; by host furin" evidence="32">
    <location>
        <begin position="503"/>
        <end position="504"/>
    </location>
</feature>
<proteinExistence type="inferred from homology"/>
<comment type="domain">
    <text evidence="32">Some of the most genetically diverse regions of the viral genome are present in Env. They are called variable regions 1 through 5 (V1 through V5). Coreceptor usage of gp120 is determined mainly by the primary structure of the third variable region (V3) in the outer domain of gp120. The sequence of V3 determines which coreceptor, CCR5 and/or CXCR4 (corresponding to R5/macrophage, X4/T cell and R5X4/T cell and macrophage tropism), is used to trigger the fusion potential of the Env complex, and hence which cells the virus can infect. Binding to CCR5 involves a region adjacent in addition to V3.</text>
</comment>
<dbReference type="GO" id="GO:0075512">
    <property type="term" value="P:clathrin-dependent endocytosis of virus by host cell"/>
    <property type="evidence" value="ECO:0007669"/>
    <property type="project" value="UniProtKB-UniRule"/>
</dbReference>
<feature type="region of interest" description="Immunosuppression" evidence="32">
    <location>
        <begin position="566"/>
        <end position="584"/>
    </location>
</feature>
<evidence type="ECO:0000256" key="8">
    <source>
        <dbReference type="ARBA" id="ARBA00022510"/>
    </source>
</evidence>
<keyword evidence="31 32" id="KW-1160">Virus entry into host cell</keyword>
<feature type="transmembrane region" description="Helical" evidence="33">
    <location>
        <begin position="13"/>
        <end position="41"/>
    </location>
</feature>
<evidence type="ECO:0000256" key="7">
    <source>
        <dbReference type="ARBA" id="ARBA00022506"/>
    </source>
</evidence>
<keyword evidence="8 32" id="KW-1170">Fusion of virus membrane with host endosomal membrane</keyword>
<dbReference type="GO" id="GO:1903911">
    <property type="term" value="P:positive regulation of receptor clustering"/>
    <property type="evidence" value="ECO:0007669"/>
    <property type="project" value="UniProtKB-UniRule"/>
</dbReference>
<dbReference type="FunFam" id="2.170.40.20:FF:000004">
    <property type="entry name" value="Envelope glycoprotein gp160"/>
    <property type="match status" value="1"/>
</dbReference>
<evidence type="ECO:0000256" key="10">
    <source>
        <dbReference type="ARBA" id="ARBA00022570"/>
    </source>
</evidence>
<dbReference type="CDD" id="cd09909">
    <property type="entry name" value="HIV-1-like_HR1-HR2"/>
    <property type="match status" value="1"/>
</dbReference>
<dbReference type="Gene3D" id="1.10.287.210">
    <property type="match status" value="1"/>
</dbReference>
<comment type="function">
    <text evidence="32">Transmembrane protein gp41: Acts as a class I viral fusion protein. Under the current model, the protein has at least 3 conformational states: pre-fusion native state, pre-hairpin intermediate state, and post-fusion hairpin state. During fusion of viral and target intracellular membranes, the coiled coil regions (heptad repeats) assume a trimer-of-hairpins structure, positioning the fusion peptide in close proximity to the C-terminal region of the ectodomain. The formation of this structure appears to drive apposition and subsequent fusion of viral and target cell membranes. Complete fusion occurs in host cell endosomes and is dynamin-dependent, however some lipid transfer might occur at the plasma membrane. The virus undergoes clathrin-dependent internalization long before endosomal fusion, thus minimizing the surface exposure of conserved viral epitopes during fusion and reducing the efficacy of inhibitors targeting these epitopes. Membranes fusion leads to delivery of the nucleocapsid into the cytoplasm.</text>
</comment>
<keyword evidence="28 32" id="KW-0325">Glycoprotein</keyword>
<feature type="region of interest" description="MPER; binding to GalCer" evidence="32">
    <location>
        <begin position="654"/>
        <end position="675"/>
    </location>
</feature>
<keyword evidence="23 32" id="KW-1039">Host endosome</keyword>
<keyword evidence="18 32" id="KW-0946">Virion</keyword>
<evidence type="ECO:0000256" key="25">
    <source>
        <dbReference type="ARBA" id="ARBA00023136"/>
    </source>
</evidence>
<evidence type="ECO:0000256" key="13">
    <source>
        <dbReference type="ARBA" id="ARBA00022685"/>
    </source>
</evidence>
<comment type="PTM">
    <text evidence="32">Palmitoylation of the transmembrane protein and of Env polyprotein (prior to its proteolytic cleavage) is essential for their association with host cell membrane lipid rafts. Palmitoylation is therefore required for envelope trafficking to classical lipid rafts, but not for viral replication.</text>
</comment>
<keyword evidence="17 32" id="KW-1161">Viral attachment to host cell</keyword>
<feature type="domain" description="Retroviral envelope protein GP41-like" evidence="35">
    <location>
        <begin position="522"/>
        <end position="712"/>
    </location>
</feature>
<evidence type="ECO:0000256" key="19">
    <source>
        <dbReference type="ARBA" id="ARBA00022870"/>
    </source>
</evidence>
<protein>
    <recommendedName>
        <fullName evidence="32">Envelope glycoprotein gp160</fullName>
    </recommendedName>
    <alternativeName>
        <fullName evidence="32">Env polyprotein</fullName>
    </alternativeName>
    <component>
        <recommendedName>
            <fullName evidence="32">Surface protein gp120</fullName>
            <shortName evidence="32">SU</shortName>
        </recommendedName>
        <alternativeName>
            <fullName evidence="32">Glycoprotein 120</fullName>
            <shortName evidence="32">gp120</shortName>
        </alternativeName>
    </component>
    <component>
        <recommendedName>
            <fullName evidence="32">Transmembrane protein gp41</fullName>
            <shortName evidence="32">TM</shortName>
        </recommendedName>
        <alternativeName>
            <fullName evidence="32">Glycoprotein 41</fullName>
            <shortName evidence="32">gp41</shortName>
        </alternativeName>
    </component>
</protein>
<evidence type="ECO:0000256" key="15">
    <source>
        <dbReference type="ARBA" id="ARBA00022703"/>
    </source>
</evidence>
<keyword evidence="16 32" id="KW-0732">Signal</keyword>
<evidence type="ECO:0000256" key="23">
    <source>
        <dbReference type="ARBA" id="ARBA00023046"/>
    </source>
</evidence>
<evidence type="ECO:0000256" key="16">
    <source>
        <dbReference type="ARBA" id="ARBA00022729"/>
    </source>
</evidence>
<dbReference type="GO" id="GO:0052031">
    <property type="term" value="P:symbiont-mediated perturbation of host defense response"/>
    <property type="evidence" value="ECO:0007669"/>
    <property type="project" value="UniProtKB-UniRule"/>
</dbReference>
<comment type="domain">
    <text evidence="32">The membrane proximal external region (MPER) present in gp41 is a tryptophan-rich region recognized by the antibodies 2F5, Z13, and 4E10. MPER seems to play a role in fusion.</text>
</comment>
<keyword evidence="14 32" id="KW-0812">Transmembrane</keyword>
<dbReference type="EMBL" id="MK206202">
    <property type="protein sequence ID" value="AZI72284.1"/>
    <property type="molecule type" value="Genomic_RNA"/>
</dbReference>
<evidence type="ECO:0000256" key="14">
    <source>
        <dbReference type="ARBA" id="ARBA00022692"/>
    </source>
</evidence>
<comment type="subcellular location">
    <molecule>Surface protein gp120</molecule>
    <subcellularLocation>
        <location evidence="32">Virion membrane</location>
        <topology evidence="32">Peripheral membrane protein</topology>
    </subcellularLocation>
    <subcellularLocation>
        <location evidence="32">Host cell membrane</location>
        <topology evidence="32">Peripheral membrane protein</topology>
    </subcellularLocation>
    <subcellularLocation>
        <location evidence="32">Host endosome membrane</location>
        <topology evidence="32">Single-pass type I membrane protein</topology>
    </subcellularLocation>
    <text evidence="32">The surface protein is not anchored to the viral envelope, but associates with the extravirion surface through its binding to TM. It is probably concentrated at the site of budding and incorporated into the virions possibly by contacts between the cytoplasmic tail of Env and the N-terminus of Gag.</text>
</comment>
<keyword evidence="22 32" id="KW-1133">Transmembrane helix</keyword>
<dbReference type="FunFam" id="2.170.40.20:FF:000003">
    <property type="entry name" value="Envelope glycoprotein gp160"/>
    <property type="match status" value="1"/>
</dbReference>
<evidence type="ECO:0000256" key="21">
    <source>
        <dbReference type="ARBA" id="ARBA00022890"/>
    </source>
</evidence>
<keyword evidence="27 32" id="KW-1015">Disulfide bond</keyword>
<feature type="disulfide bond" evidence="32">
    <location>
        <begin position="221"/>
        <end position="250"/>
    </location>
</feature>
<organism evidence="36">
    <name type="scientific">Human immunodeficiency virus type 1</name>
    <name type="common">HIV-1</name>
    <dbReference type="NCBI Taxonomy" id="11676"/>
    <lineage>
        <taxon>Viruses</taxon>
        <taxon>Riboviria</taxon>
        <taxon>Pararnavirae</taxon>
        <taxon>Artverviricota</taxon>
        <taxon>Revtraviricetes</taxon>
        <taxon>Ortervirales</taxon>
        <taxon>Retroviridae</taxon>
        <taxon>Orthoretrovirinae</taxon>
        <taxon>Lentivirus</taxon>
        <taxon>Lentivirus humimdef1</taxon>
    </lineage>
</organism>
<dbReference type="InterPro" id="IPR000777">
    <property type="entry name" value="HIV1_Gp120"/>
</dbReference>
<comment type="caution">
    <text evidence="32 33">Lacks conserved residue(s) required for the propagation of feature annotation.</text>
</comment>
<evidence type="ECO:0000256" key="31">
    <source>
        <dbReference type="ARBA" id="ARBA00023296"/>
    </source>
</evidence>
<evidence type="ECO:0000256" key="26">
    <source>
        <dbReference type="ARBA" id="ARBA00023139"/>
    </source>
</evidence>
<evidence type="ECO:0000256" key="18">
    <source>
        <dbReference type="ARBA" id="ARBA00022844"/>
    </source>
</evidence>
<evidence type="ECO:0000256" key="4">
    <source>
        <dbReference type="ARBA" id="ARBA00004563"/>
    </source>
</evidence>
<evidence type="ECO:0000256" key="12">
    <source>
        <dbReference type="ARBA" id="ARBA00022595"/>
    </source>
</evidence>
<feature type="disulfide bond" evidence="32">
    <location>
        <begin position="53"/>
        <end position="73"/>
    </location>
</feature>
<sequence length="855" mass="96792">MRVRGIQRNWPQWWIWGILGFWIIMICRVVGNLWVTVYYGVPVWTDAKTTLFCASDAKAYEREMHNVWATHACVPTDPNPQELVLGNITENFNMWENDMVDQMHEDVISLWDQSLKPCVKLTPLCVTLDCTTANLTCADAQNVISENNTTCKDLKEEIKNCSFNTTTEIRDTKQNVYALFYKPDIVQLQGSNNSILINCNTSTITQACPKVSFDPIPIHYCAPAGYAILKCNNKTFNGTGPCKNVSTVQCTHGIKPVVSTQLLLNGSLAEEEIIIRSENLENSAKTIIVHLNKSIEIVCTRPNNNTRKSIRIGPGQAFYTNEIIGDIRQAHCNISKKDWNETLERVKEKLGEHFPNRTIKFAQSSGGDLEVTTHSFNCRGEFFYCNTTKLFNESATIKNESNTNESITIPCRIKQIINMWQEVGRAMYAPPIAGNITCKSNITGILLLRDGGNNNTNETFRPGGGNMRDNWRSELYRYKVIELKPLGIAPTEAKRRVVEREKRAVGLGAALIGFLGAAGSTMGAASITLTVQARQLLSGIVQQQSNLLRAIEAQQHMLQLTVWGIKQLQARVLAIERYLKDQQLLGLWGCSGKLICTTNVPWNSSWSNKSKTDIWDNMTWMQWDREINNYTDTIYRLLEESQNQQEKNEKDLLALDSWNNLWNWFSISNWLWYIRIFIMIVGGLIGLRIIFAVLSIVKRVRQGYSPLSFQTLIPNPRGLDRPGGIEEEGGEQGNTRSVRLVNGFLALFWEDLRSLCLFSYHHLRDFILVTARAVELLGRSSLRGLQRGWEALKYLGNLGQYWGLELKKSAVSLLDTLAITVAEGTDRIIGVIQSIFRAICNIPRRIRQGFEASLL</sequence>
<feature type="disulfide bond" evidence="32">
    <location>
        <begin position="590"/>
        <end position="596"/>
    </location>
</feature>
<evidence type="ECO:0000259" key="34">
    <source>
        <dbReference type="Pfam" id="PF00516"/>
    </source>
</evidence>
<keyword evidence="11 32" id="KW-0945">Host-virus interaction</keyword>
<evidence type="ECO:0000256" key="3">
    <source>
        <dbReference type="ARBA" id="ARBA00004505"/>
    </source>
</evidence>
<evidence type="ECO:0000256" key="2">
    <source>
        <dbReference type="ARBA" id="ARBA00004433"/>
    </source>
</evidence>
<dbReference type="Gene3D" id="1.20.5.490">
    <property type="entry name" value="Single helix bin"/>
    <property type="match status" value="1"/>
</dbReference>